<sequence length="415" mass="44350">MEFSMSLFKQSAIALACLAALPAAANEATPRIIGGNAVKAPSWMVAVGERVNGEWINYCGGTLIDKEWVVTAAHCVEDAQMGKMEVSIGVSDLTQPHFRPSVDQVLMNTEYLINRLRSLGEEIPTFEKDIALLHLAYPVTQAPIKMAAIGVRDTWSTGSTLLRAYGYGGINPDATLDSPVLQTIELPYQGNRDTWYGDPALSHIFAGNTVGQDSCKGDSGGPLVYGGELVGITSYGAFPCASGIAGGYTYAPALLDWINEQKSSVTMTSLRGLEVPAKQSRWAEYRLVNRTMQPTTLSGLWTTAPDATSDCETELKPGRGCTIRVRFDGNYAVDSMKTEFVSITSTQAGRDTVLEAALVGTTTQEEQVVTPEPTPQPQPQPEPQPVATSSGGGGGGAFGLAGLLLLPLAWLRRRT</sequence>
<dbReference type="EMBL" id="APVG01000008">
    <property type="protein sequence ID" value="ENY73037.1"/>
    <property type="molecule type" value="Genomic_DNA"/>
</dbReference>
<dbReference type="PATRIC" id="fig|1268237.3.peg.917"/>
<feature type="signal peptide" evidence="6">
    <location>
        <begin position="1"/>
        <end position="25"/>
    </location>
</feature>
<dbReference type="PROSITE" id="PS00135">
    <property type="entry name" value="TRYPSIN_SER"/>
    <property type="match status" value="1"/>
</dbReference>
<dbReference type="PROSITE" id="PS00134">
    <property type="entry name" value="TRYPSIN_HIS"/>
    <property type="match status" value="1"/>
</dbReference>
<keyword evidence="3" id="KW-0720">Serine protease</keyword>
<keyword evidence="5" id="KW-1133">Transmembrane helix</keyword>
<evidence type="ECO:0000256" key="5">
    <source>
        <dbReference type="SAM" id="Phobius"/>
    </source>
</evidence>
<comment type="caution">
    <text evidence="8">The sequence shown here is derived from an EMBL/GenBank/DDBJ whole genome shotgun (WGS) entry which is preliminary data.</text>
</comment>
<comment type="similarity">
    <text evidence="1">Belongs to the peptidase S1 family.</text>
</comment>
<dbReference type="Proteomes" id="UP000023775">
    <property type="component" value="Unassembled WGS sequence"/>
</dbReference>
<dbReference type="InterPro" id="IPR009003">
    <property type="entry name" value="Peptidase_S1_PA"/>
</dbReference>
<evidence type="ECO:0000259" key="7">
    <source>
        <dbReference type="PROSITE" id="PS50240"/>
    </source>
</evidence>
<dbReference type="InterPro" id="IPR001314">
    <property type="entry name" value="Peptidase_S1A"/>
</dbReference>
<dbReference type="InterPro" id="IPR043504">
    <property type="entry name" value="Peptidase_S1_PA_chymotrypsin"/>
</dbReference>
<evidence type="ECO:0000313" key="9">
    <source>
        <dbReference type="Proteomes" id="UP000023775"/>
    </source>
</evidence>
<keyword evidence="5" id="KW-0812">Transmembrane</keyword>
<feature type="region of interest" description="Disordered" evidence="4">
    <location>
        <begin position="362"/>
        <end position="394"/>
    </location>
</feature>
<evidence type="ECO:0000256" key="4">
    <source>
        <dbReference type="SAM" id="MobiDB-lite"/>
    </source>
</evidence>
<feature type="domain" description="Peptidase S1" evidence="7">
    <location>
        <begin position="32"/>
        <end position="263"/>
    </location>
</feature>
<keyword evidence="2" id="KW-1015">Disulfide bond</keyword>
<evidence type="ECO:0000256" key="3">
    <source>
        <dbReference type="RuleBase" id="RU363034"/>
    </source>
</evidence>
<keyword evidence="3" id="KW-0645">Protease</keyword>
<protein>
    <submittedName>
        <fullName evidence="8">Tonin</fullName>
    </submittedName>
</protein>
<dbReference type="PANTHER" id="PTHR24276:SF91">
    <property type="entry name" value="AT26814P-RELATED"/>
    <property type="match status" value="1"/>
</dbReference>
<dbReference type="PRINTS" id="PR00722">
    <property type="entry name" value="CHYMOTRYPSIN"/>
</dbReference>
<dbReference type="InterPro" id="IPR050430">
    <property type="entry name" value="Peptidase_S1"/>
</dbReference>
<dbReference type="InterPro" id="IPR001254">
    <property type="entry name" value="Trypsin_dom"/>
</dbReference>
<feature type="chain" id="PRO_5004154191" evidence="6">
    <location>
        <begin position="26"/>
        <end position="415"/>
    </location>
</feature>
<dbReference type="Pfam" id="PF00089">
    <property type="entry name" value="Trypsin"/>
    <property type="match status" value="1"/>
</dbReference>
<dbReference type="GO" id="GO:0006508">
    <property type="term" value="P:proteolysis"/>
    <property type="evidence" value="ECO:0007669"/>
    <property type="project" value="UniProtKB-KW"/>
</dbReference>
<dbReference type="eggNOG" id="COG5640">
    <property type="taxonomic scope" value="Bacteria"/>
</dbReference>
<evidence type="ECO:0000256" key="6">
    <source>
        <dbReference type="SAM" id="SignalP"/>
    </source>
</evidence>
<gene>
    <name evidence="8" type="ORF">G114_04671</name>
</gene>
<dbReference type="NCBIfam" id="TIGR03501">
    <property type="entry name" value="GlyGly_CTERM"/>
    <property type="match status" value="1"/>
</dbReference>
<dbReference type="InterPro" id="IPR033116">
    <property type="entry name" value="TRYPSIN_SER"/>
</dbReference>
<dbReference type="CDD" id="cd00190">
    <property type="entry name" value="Tryp_SPc"/>
    <property type="match status" value="1"/>
</dbReference>
<evidence type="ECO:0000313" key="8">
    <source>
        <dbReference type="EMBL" id="ENY73037.1"/>
    </source>
</evidence>
<dbReference type="PROSITE" id="PS50240">
    <property type="entry name" value="TRYPSIN_DOM"/>
    <property type="match status" value="1"/>
</dbReference>
<organism evidence="8 9">
    <name type="scientific">Aeromonas diversa CDC 2478-85</name>
    <dbReference type="NCBI Taxonomy" id="1268237"/>
    <lineage>
        <taxon>Bacteria</taxon>
        <taxon>Pseudomonadati</taxon>
        <taxon>Pseudomonadota</taxon>
        <taxon>Gammaproteobacteria</taxon>
        <taxon>Aeromonadales</taxon>
        <taxon>Aeromonadaceae</taxon>
        <taxon>Aeromonas</taxon>
    </lineage>
</organism>
<dbReference type="InterPro" id="IPR018114">
    <property type="entry name" value="TRYPSIN_HIS"/>
</dbReference>
<proteinExistence type="inferred from homology"/>
<dbReference type="Gene3D" id="2.40.10.10">
    <property type="entry name" value="Trypsin-like serine proteases"/>
    <property type="match status" value="1"/>
</dbReference>
<name>N9VCR7_9GAMM</name>
<dbReference type="GO" id="GO:0004252">
    <property type="term" value="F:serine-type endopeptidase activity"/>
    <property type="evidence" value="ECO:0007669"/>
    <property type="project" value="InterPro"/>
</dbReference>
<feature type="compositionally biased region" description="Low complexity" evidence="4">
    <location>
        <begin position="362"/>
        <end position="371"/>
    </location>
</feature>
<keyword evidence="6" id="KW-0732">Signal</keyword>
<dbReference type="InterPro" id="IPR020008">
    <property type="entry name" value="GlyGly_CTERM"/>
</dbReference>
<evidence type="ECO:0000256" key="2">
    <source>
        <dbReference type="ARBA" id="ARBA00023157"/>
    </source>
</evidence>
<dbReference type="AlphaFoldDB" id="N9VCR7"/>
<dbReference type="SMART" id="SM00020">
    <property type="entry name" value="Tryp_SPc"/>
    <property type="match status" value="1"/>
</dbReference>
<dbReference type="SUPFAM" id="SSF50494">
    <property type="entry name" value="Trypsin-like serine proteases"/>
    <property type="match status" value="1"/>
</dbReference>
<feature type="compositionally biased region" description="Pro residues" evidence="4">
    <location>
        <begin position="372"/>
        <end position="384"/>
    </location>
</feature>
<dbReference type="PANTHER" id="PTHR24276">
    <property type="entry name" value="POLYSERASE-RELATED"/>
    <property type="match status" value="1"/>
</dbReference>
<evidence type="ECO:0000256" key="1">
    <source>
        <dbReference type="ARBA" id="ARBA00007664"/>
    </source>
</evidence>
<keyword evidence="5" id="KW-0472">Membrane</keyword>
<reference evidence="8 9" key="1">
    <citation type="journal article" date="2013" name="Genome Announc.">
        <title>Draft Genome Sequence of the Aeromonas diversa Type Strain.</title>
        <authorList>
            <person name="Farfan M."/>
            <person name="Spataro N."/>
            <person name="Sanglas A."/>
            <person name="Albarral V."/>
            <person name="Loren J.G."/>
            <person name="Bosch E."/>
            <person name="Fuste M.C."/>
        </authorList>
    </citation>
    <scope>NUCLEOTIDE SEQUENCE [LARGE SCALE GENOMIC DNA]</scope>
    <source>
        <strain evidence="8 9">2478-85</strain>
    </source>
</reference>
<keyword evidence="9" id="KW-1185">Reference proteome</keyword>
<keyword evidence="3" id="KW-0378">Hydrolase</keyword>
<accession>N9VCR7</accession>
<feature type="transmembrane region" description="Helical" evidence="5">
    <location>
        <begin position="391"/>
        <end position="411"/>
    </location>
</feature>